<keyword evidence="1" id="KW-1133">Transmembrane helix</keyword>
<protein>
    <submittedName>
        <fullName evidence="3">Uncharacterized protein</fullName>
    </submittedName>
</protein>
<dbReference type="WBParaSite" id="TCONS_00011253.p1">
    <property type="protein sequence ID" value="TCONS_00011253.p1"/>
    <property type="gene ID" value="XLOC_005491"/>
</dbReference>
<keyword evidence="1" id="KW-0812">Transmembrane</keyword>
<keyword evidence="2" id="KW-1185">Reference proteome</keyword>
<sequence length="142" mass="16410">DYTSNWFVSTMNNAASIIFIIFLGFFIFFSHGCNIKLNITSATEKEFRLQVTVPSIKYKSEHLRFKGKKASQLLNIKGKNCAKKKWKIQTWKKNEKGDTFVTARSLEAKFNGNGYMRIMVGDDLRPWVNDRRGIHCSEGQCM</sequence>
<evidence type="ECO:0000313" key="3">
    <source>
        <dbReference type="WBParaSite" id="TCONS_00011253.p1"/>
    </source>
</evidence>
<dbReference type="Proteomes" id="UP000035681">
    <property type="component" value="Unplaced"/>
</dbReference>
<evidence type="ECO:0000313" key="2">
    <source>
        <dbReference type="Proteomes" id="UP000035681"/>
    </source>
</evidence>
<dbReference type="AlphaFoldDB" id="A0AAF5DGH1"/>
<keyword evidence="1" id="KW-0472">Membrane</keyword>
<evidence type="ECO:0000256" key="1">
    <source>
        <dbReference type="SAM" id="Phobius"/>
    </source>
</evidence>
<dbReference type="PANTHER" id="PTHR37427">
    <property type="entry name" value="PROTEIN CBG20963-RELATED"/>
    <property type="match status" value="1"/>
</dbReference>
<organism evidence="2 3">
    <name type="scientific">Strongyloides stercoralis</name>
    <name type="common">Threadworm</name>
    <dbReference type="NCBI Taxonomy" id="6248"/>
    <lineage>
        <taxon>Eukaryota</taxon>
        <taxon>Metazoa</taxon>
        <taxon>Ecdysozoa</taxon>
        <taxon>Nematoda</taxon>
        <taxon>Chromadorea</taxon>
        <taxon>Rhabditida</taxon>
        <taxon>Tylenchina</taxon>
        <taxon>Panagrolaimomorpha</taxon>
        <taxon>Strongyloidoidea</taxon>
        <taxon>Strongyloididae</taxon>
        <taxon>Strongyloides</taxon>
    </lineage>
</organism>
<proteinExistence type="predicted"/>
<feature type="transmembrane region" description="Helical" evidence="1">
    <location>
        <begin position="6"/>
        <end position="29"/>
    </location>
</feature>
<reference evidence="3" key="1">
    <citation type="submission" date="2024-02" db="UniProtKB">
        <authorList>
            <consortium name="WormBaseParasite"/>
        </authorList>
    </citation>
    <scope>IDENTIFICATION</scope>
</reference>
<accession>A0AAF5DGH1</accession>
<dbReference type="PANTHER" id="PTHR37427:SF2">
    <property type="entry name" value="SECRETED PROTEIN"/>
    <property type="match status" value="1"/>
</dbReference>
<name>A0AAF5DGH1_STRER</name>